<dbReference type="PANTHER" id="PTHR38011:SF11">
    <property type="entry name" value="2,5-DIAMINO-6-RIBOSYLAMINO-4(3H)-PYRIMIDINONE 5'-PHOSPHATE REDUCTASE"/>
    <property type="match status" value="1"/>
</dbReference>
<dbReference type="PATRIC" id="fig|331679.3.peg.1196"/>
<dbReference type="InterPro" id="IPR024072">
    <property type="entry name" value="DHFR-like_dom_sf"/>
</dbReference>
<dbReference type="InterPro" id="IPR050765">
    <property type="entry name" value="Riboflavin_Biosynth_HTPR"/>
</dbReference>
<evidence type="ECO:0000313" key="3">
    <source>
        <dbReference type="Proteomes" id="UP000051859"/>
    </source>
</evidence>
<dbReference type="AlphaFoldDB" id="A0A0R2KRS6"/>
<dbReference type="RefSeq" id="WP_057804408.1">
    <property type="nucleotide sequence ID" value="NZ_JQBX01000036.1"/>
</dbReference>
<protein>
    <submittedName>
        <fullName evidence="2">Dihydrofolate reductase</fullName>
    </submittedName>
</protein>
<evidence type="ECO:0000259" key="1">
    <source>
        <dbReference type="Pfam" id="PF01872"/>
    </source>
</evidence>
<dbReference type="Pfam" id="PF01872">
    <property type="entry name" value="RibD_C"/>
    <property type="match status" value="1"/>
</dbReference>
<dbReference type="STRING" id="331679.IV81_GL001173"/>
<comment type="caution">
    <text evidence="2">The sequence shown here is derived from an EMBL/GenBank/DDBJ whole genome shotgun (WGS) entry which is preliminary data.</text>
</comment>
<dbReference type="GO" id="GO:0008703">
    <property type="term" value="F:5-amino-6-(5-phosphoribosylamino)uracil reductase activity"/>
    <property type="evidence" value="ECO:0007669"/>
    <property type="project" value="InterPro"/>
</dbReference>
<proteinExistence type="predicted"/>
<dbReference type="InterPro" id="IPR002734">
    <property type="entry name" value="RibDG_C"/>
</dbReference>
<name>A0A0R2KRS6_9LACO</name>
<dbReference type="Proteomes" id="UP000051859">
    <property type="component" value="Unassembled WGS sequence"/>
</dbReference>
<evidence type="ECO:0000313" key="2">
    <source>
        <dbReference type="EMBL" id="KRN92331.1"/>
    </source>
</evidence>
<dbReference type="EMBL" id="JQBX01000036">
    <property type="protein sequence ID" value="KRN92331.1"/>
    <property type="molecule type" value="Genomic_DNA"/>
</dbReference>
<feature type="domain" description="Bacterial bifunctional deaminase-reductase C-terminal" evidence="1">
    <location>
        <begin position="3"/>
        <end position="163"/>
    </location>
</feature>
<dbReference type="GO" id="GO:0009231">
    <property type="term" value="P:riboflavin biosynthetic process"/>
    <property type="evidence" value="ECO:0007669"/>
    <property type="project" value="InterPro"/>
</dbReference>
<organism evidence="2 3">
    <name type="scientific">Pediococcus stilesii</name>
    <dbReference type="NCBI Taxonomy" id="331679"/>
    <lineage>
        <taxon>Bacteria</taxon>
        <taxon>Bacillati</taxon>
        <taxon>Bacillota</taxon>
        <taxon>Bacilli</taxon>
        <taxon>Lactobacillales</taxon>
        <taxon>Lactobacillaceae</taxon>
        <taxon>Pediococcus</taxon>
    </lineage>
</organism>
<reference evidence="2 3" key="1">
    <citation type="journal article" date="2015" name="Genome Announc.">
        <title>Expanding the biotechnology potential of lactobacilli through comparative genomics of 213 strains and associated genera.</title>
        <authorList>
            <person name="Sun Z."/>
            <person name="Harris H.M."/>
            <person name="McCann A."/>
            <person name="Guo C."/>
            <person name="Argimon S."/>
            <person name="Zhang W."/>
            <person name="Yang X."/>
            <person name="Jeffery I.B."/>
            <person name="Cooney J.C."/>
            <person name="Kagawa T.F."/>
            <person name="Liu W."/>
            <person name="Song Y."/>
            <person name="Salvetti E."/>
            <person name="Wrobel A."/>
            <person name="Rasinkangas P."/>
            <person name="Parkhill J."/>
            <person name="Rea M.C."/>
            <person name="O'Sullivan O."/>
            <person name="Ritari J."/>
            <person name="Douillard F.P."/>
            <person name="Paul Ross R."/>
            <person name="Yang R."/>
            <person name="Briner A.E."/>
            <person name="Felis G.E."/>
            <person name="de Vos W.M."/>
            <person name="Barrangou R."/>
            <person name="Klaenhammer T.R."/>
            <person name="Caufield P.W."/>
            <person name="Cui Y."/>
            <person name="Zhang H."/>
            <person name="O'Toole P.W."/>
        </authorList>
    </citation>
    <scope>NUCLEOTIDE SEQUENCE [LARGE SCALE GENOMIC DNA]</scope>
    <source>
        <strain evidence="2 3">DSM 18001</strain>
    </source>
</reference>
<sequence>MSRKIILFIATSIDGYIADANGGVKWLDENVHGSERDDSYTKMYSQIDTVVLGRKTYDQVVNELFPERYIYEDKMTYVVTSQKRKDLSEVNFVDESPIELIKSLKNKSGRDIWIVGGQRLIDPLVKNNLIDQYILTTMPIFLGEGIRLFDHLGSTVPVRLIETYAKNELVYSIYERGE</sequence>
<dbReference type="PANTHER" id="PTHR38011">
    <property type="entry name" value="DIHYDROFOLATE REDUCTASE FAMILY PROTEIN (AFU_ORTHOLOGUE AFUA_8G06820)"/>
    <property type="match status" value="1"/>
</dbReference>
<dbReference type="Gene3D" id="3.40.430.10">
    <property type="entry name" value="Dihydrofolate Reductase, subunit A"/>
    <property type="match status" value="1"/>
</dbReference>
<gene>
    <name evidence="2" type="ORF">IV81_GL001173</name>
</gene>
<dbReference type="SUPFAM" id="SSF53597">
    <property type="entry name" value="Dihydrofolate reductase-like"/>
    <property type="match status" value="1"/>
</dbReference>
<keyword evidence="3" id="KW-1185">Reference proteome</keyword>
<accession>A0A0R2KRS6</accession>